<accession>A0A8T5VHL4</accession>
<organism evidence="2 3">
    <name type="scientific">Bradyrhizobium barranii subsp. apii</name>
    <dbReference type="NCBI Taxonomy" id="2819348"/>
    <lineage>
        <taxon>Bacteria</taxon>
        <taxon>Pseudomonadati</taxon>
        <taxon>Pseudomonadota</taxon>
        <taxon>Alphaproteobacteria</taxon>
        <taxon>Hyphomicrobiales</taxon>
        <taxon>Nitrobacteraceae</taxon>
        <taxon>Bradyrhizobium</taxon>
        <taxon>Bradyrhizobium barranii</taxon>
    </lineage>
</organism>
<feature type="region of interest" description="Disordered" evidence="1">
    <location>
        <begin position="77"/>
        <end position="101"/>
    </location>
</feature>
<gene>
    <name evidence="2" type="ORF">HAP41_0000016620</name>
</gene>
<feature type="compositionally biased region" description="Basic and acidic residues" evidence="1">
    <location>
        <begin position="1"/>
        <end position="15"/>
    </location>
</feature>
<dbReference type="InterPro" id="IPR002611">
    <property type="entry name" value="IstB_ATP-bd"/>
</dbReference>
<protein>
    <submittedName>
        <fullName evidence="2">ATP-binding protein</fullName>
    </submittedName>
</protein>
<keyword evidence="2" id="KW-0547">Nucleotide-binding</keyword>
<keyword evidence="2" id="KW-0067">ATP-binding</keyword>
<name>A0A8T5VHL4_9BRAD</name>
<dbReference type="RefSeq" id="WP_224580813.1">
    <property type="nucleotide sequence ID" value="NZ_CP096255.1"/>
</dbReference>
<reference evidence="2" key="2">
    <citation type="submission" date="2022-04" db="EMBL/GenBank/DDBJ databases">
        <authorList>
            <person name="Bromfield E.S.P."/>
            <person name="Cloutier S."/>
        </authorList>
    </citation>
    <scope>NUCLEOTIDE SEQUENCE</scope>
    <source>
        <strain evidence="2">1S5</strain>
    </source>
</reference>
<feature type="region of interest" description="Disordered" evidence="1">
    <location>
        <begin position="1"/>
        <end position="20"/>
    </location>
</feature>
<sequence>MAIDRGMRKEEVGEHHGRRAERKIVELRMKTKAALVGRSFCAAGGFQVGWVFSDPVVATAILNGLLHHSHVITIRGDSHLSKEKRRSGLLQKPASPSEKQL</sequence>
<dbReference type="Proteomes" id="UP000551709">
    <property type="component" value="Chromosome"/>
</dbReference>
<dbReference type="AlphaFoldDB" id="A0A8T5VHL4"/>
<dbReference type="EMBL" id="CP096255">
    <property type="protein sequence ID" value="UPT90408.1"/>
    <property type="molecule type" value="Genomic_DNA"/>
</dbReference>
<reference evidence="2" key="1">
    <citation type="journal article" date="2017" name="Syst. Appl. Microbiol.">
        <title>Soybeans inoculated with root zone soils of Canadian native legumes harbour diverse and novel Bradyrhizobium spp. that possess agricultural potential.</title>
        <authorList>
            <person name="Bromfield E.S.P."/>
            <person name="Cloutier S."/>
            <person name="Tambong J.T."/>
            <person name="Tran Thi T.V."/>
        </authorList>
    </citation>
    <scope>NUCLEOTIDE SEQUENCE</scope>
    <source>
        <strain evidence="2">1S5</strain>
    </source>
</reference>
<evidence type="ECO:0000313" key="2">
    <source>
        <dbReference type="EMBL" id="UPT90408.1"/>
    </source>
</evidence>
<dbReference type="Pfam" id="PF01695">
    <property type="entry name" value="IstB_IS21"/>
    <property type="match status" value="1"/>
</dbReference>
<dbReference type="GO" id="GO:0005524">
    <property type="term" value="F:ATP binding"/>
    <property type="evidence" value="ECO:0007669"/>
    <property type="project" value="UniProtKB-KW"/>
</dbReference>
<proteinExistence type="predicted"/>
<evidence type="ECO:0000256" key="1">
    <source>
        <dbReference type="SAM" id="MobiDB-lite"/>
    </source>
</evidence>
<evidence type="ECO:0000313" key="3">
    <source>
        <dbReference type="Proteomes" id="UP000551709"/>
    </source>
</evidence>